<feature type="compositionally biased region" description="Basic and acidic residues" evidence="9">
    <location>
        <begin position="249"/>
        <end position="264"/>
    </location>
</feature>
<dbReference type="InterPro" id="IPR036625">
    <property type="entry name" value="E3-bd_dom_sf"/>
</dbReference>
<keyword evidence="3" id="KW-0450">Lipoyl</keyword>
<feature type="domain" description="Lipoyl-binding" evidence="10">
    <location>
        <begin position="29"/>
        <end position="105"/>
    </location>
</feature>
<dbReference type="PROSITE" id="PS00189">
    <property type="entry name" value="LIPOYL"/>
    <property type="match status" value="1"/>
</dbReference>
<dbReference type="GO" id="GO:0005759">
    <property type="term" value="C:mitochondrial matrix"/>
    <property type="evidence" value="ECO:0007669"/>
    <property type="project" value="UniProtKB-SubCell"/>
</dbReference>
<feature type="region of interest" description="Disordered" evidence="9">
    <location>
        <begin position="123"/>
        <end position="160"/>
    </location>
</feature>
<keyword evidence="13" id="KW-1185">Reference proteome</keyword>
<dbReference type="Pfam" id="PF00364">
    <property type="entry name" value="Biotin_lipoyl"/>
    <property type="match status" value="1"/>
</dbReference>
<evidence type="ECO:0000256" key="1">
    <source>
        <dbReference type="ARBA" id="ARBA00004305"/>
    </source>
</evidence>
<dbReference type="PROSITE" id="PS50968">
    <property type="entry name" value="BIOTINYL_LIPOYL"/>
    <property type="match status" value="1"/>
</dbReference>
<dbReference type="InterPro" id="IPR003016">
    <property type="entry name" value="2-oxoA_DH_lipoyl-BS"/>
</dbReference>
<evidence type="ECO:0000256" key="6">
    <source>
        <dbReference type="ARBA" id="ARBA00059875"/>
    </source>
</evidence>
<reference evidence="12 13" key="1">
    <citation type="journal article" date="2016" name="Proc. Natl. Acad. Sci. U.S.A.">
        <title>Comparative genomics of biotechnologically important yeasts.</title>
        <authorList>
            <person name="Riley R."/>
            <person name="Haridas S."/>
            <person name="Wolfe K.H."/>
            <person name="Lopes M.R."/>
            <person name="Hittinger C.T."/>
            <person name="Goeker M."/>
            <person name="Salamov A.A."/>
            <person name="Wisecaver J.H."/>
            <person name="Long T.M."/>
            <person name="Calvey C.H."/>
            <person name="Aerts A.L."/>
            <person name="Barry K.W."/>
            <person name="Choi C."/>
            <person name="Clum A."/>
            <person name="Coughlan A.Y."/>
            <person name="Deshpande S."/>
            <person name="Douglass A.P."/>
            <person name="Hanson S.J."/>
            <person name="Klenk H.-P."/>
            <person name="LaButti K.M."/>
            <person name="Lapidus A."/>
            <person name="Lindquist E.A."/>
            <person name="Lipzen A.M."/>
            <person name="Meier-Kolthoff J.P."/>
            <person name="Ohm R.A."/>
            <person name="Otillar R.P."/>
            <person name="Pangilinan J.L."/>
            <person name="Peng Y."/>
            <person name="Rokas A."/>
            <person name="Rosa C.A."/>
            <person name="Scheuner C."/>
            <person name="Sibirny A.A."/>
            <person name="Slot J.C."/>
            <person name="Stielow J.B."/>
            <person name="Sun H."/>
            <person name="Kurtzman C.P."/>
            <person name="Blackwell M."/>
            <person name="Grigoriev I.V."/>
            <person name="Jeffries T.W."/>
        </authorList>
    </citation>
    <scope>NUCLEOTIDE SEQUENCE [LARGE SCALE GENOMIC DNA]</scope>
    <source>
        <strain evidence="13">ATCC 18201 / CBS 1600 / BCRC 20928 / JCM 3617 / NBRC 0987 / NRRL Y-1542</strain>
    </source>
</reference>
<comment type="similarity">
    <text evidence="2">Belongs to the 2-oxoacid dehydrogenase family.</text>
</comment>
<name>A0A1E4S3H8_CYBJN</name>
<dbReference type="InterPro" id="IPR045257">
    <property type="entry name" value="E2/Pdx1"/>
</dbReference>
<dbReference type="RefSeq" id="XP_020071090.1">
    <property type="nucleotide sequence ID" value="XM_020216398.1"/>
</dbReference>
<protein>
    <recommendedName>
        <fullName evidence="8">Dihydrolipoamide dehydrogenase-binding protein of pyruvate dehydrogenase complex</fullName>
    </recommendedName>
</protein>
<gene>
    <name evidence="12" type="ORF">CYBJADRAFT_172808</name>
</gene>
<organism evidence="12 13">
    <name type="scientific">Cyberlindnera jadinii (strain ATCC 18201 / CBS 1600 / BCRC 20928 / JCM 3617 / NBRC 0987 / NRRL Y-1542)</name>
    <name type="common">Torula yeast</name>
    <name type="synonym">Candida utilis</name>
    <dbReference type="NCBI Taxonomy" id="983966"/>
    <lineage>
        <taxon>Eukaryota</taxon>
        <taxon>Fungi</taxon>
        <taxon>Dikarya</taxon>
        <taxon>Ascomycota</taxon>
        <taxon>Saccharomycotina</taxon>
        <taxon>Saccharomycetes</taxon>
        <taxon>Phaffomycetales</taxon>
        <taxon>Phaffomycetaceae</taxon>
        <taxon>Cyberlindnera</taxon>
    </lineage>
</organism>
<keyword evidence="4" id="KW-0809">Transit peptide</keyword>
<dbReference type="PROSITE" id="PS51826">
    <property type="entry name" value="PSBD"/>
    <property type="match status" value="1"/>
</dbReference>
<evidence type="ECO:0000259" key="10">
    <source>
        <dbReference type="PROSITE" id="PS50968"/>
    </source>
</evidence>
<dbReference type="InterPro" id="IPR011053">
    <property type="entry name" value="Single_hybrid_motif"/>
</dbReference>
<comment type="subunit">
    <text evidence="7">Eukaryotic pyruvate dehydrogenase (PDH) complexes are organized as a core consisting of the oligomeric dihydrolipoamide acetyl-transferase (E2), around which are arranged multiple copies of pyruvate dehydrogenase (E1), dihydrolipoamide dehydrogenase (E3) and protein X (E3BP) bound by non-covalent bonds.</text>
</comment>
<dbReference type="STRING" id="983966.A0A1E4S3H8"/>
<evidence type="ECO:0000256" key="9">
    <source>
        <dbReference type="SAM" id="MobiDB-lite"/>
    </source>
</evidence>
<dbReference type="FunFam" id="4.10.320.10:FF:000017">
    <property type="entry name" value="Pyruvate dehydrogenase complex protein X component, mitochondrial"/>
    <property type="match status" value="1"/>
</dbReference>
<feature type="compositionally biased region" description="Low complexity" evidence="9">
    <location>
        <begin position="123"/>
        <end position="142"/>
    </location>
</feature>
<dbReference type="Pfam" id="PF02817">
    <property type="entry name" value="E3_binding"/>
    <property type="match status" value="1"/>
</dbReference>
<dbReference type="AlphaFoldDB" id="A0A1E4S3H8"/>
<sequence>MLSSSRSLVQMRRVSLSRAFRISASQLKAQVFKMPAMSPTMDKGGVTEWKFKEGESFSSGDVLLEVETDKAQIDVEAQDDGILAKILVQNGGKDIPVGQPIAILAEEGDDLANLEIPDVSAPAAAAAAAPKTETPKAQTPKAETPKPSTPAPSGTSTVANPKQVLFPSVATLLAENNISRDDAIAKIKATGPNGRLLKGDVLAYLGKIPKDAAESVASFVNVHSKLDLSNIEKHVVAQKVESAATPVENAKESKEDGKAQKKPKAKVEPIVKTFPLEHVLAFQKRAVEQGSPSLSLKEYINGASSRAERYAYQRHSKPSDYYDPIFEDLVSPSPTVERFTVKLDIPNVANAKSKPATSQLDFAEDLFATPSKSSPSTFGDLTVTLTLKNVSDAKDKAQLYLDQLEKYLRV</sequence>
<dbReference type="OMA" id="DYYDPIF"/>
<dbReference type="Gene3D" id="4.10.320.10">
    <property type="entry name" value="E3-binding domain"/>
    <property type="match status" value="1"/>
</dbReference>
<evidence type="ECO:0000313" key="13">
    <source>
        <dbReference type="Proteomes" id="UP000094389"/>
    </source>
</evidence>
<dbReference type="FunFam" id="2.40.50.100:FF:000010">
    <property type="entry name" value="Acetyltransferase component of pyruvate dehydrogenase complex"/>
    <property type="match status" value="1"/>
</dbReference>
<dbReference type="SUPFAM" id="SSF47005">
    <property type="entry name" value="Peripheral subunit-binding domain of 2-oxo acid dehydrogenase complex"/>
    <property type="match status" value="1"/>
</dbReference>
<dbReference type="InterPro" id="IPR004167">
    <property type="entry name" value="PSBD"/>
</dbReference>
<evidence type="ECO:0000256" key="5">
    <source>
        <dbReference type="ARBA" id="ARBA00023128"/>
    </source>
</evidence>
<dbReference type="GO" id="GO:0004742">
    <property type="term" value="F:dihydrolipoyllysine-residue acetyltransferase activity"/>
    <property type="evidence" value="ECO:0007669"/>
    <property type="project" value="TreeGrafter"/>
</dbReference>
<evidence type="ECO:0000256" key="2">
    <source>
        <dbReference type="ARBA" id="ARBA00007317"/>
    </source>
</evidence>
<dbReference type="Gene3D" id="2.40.50.100">
    <property type="match status" value="1"/>
</dbReference>
<feature type="region of interest" description="Disordered" evidence="9">
    <location>
        <begin position="244"/>
        <end position="264"/>
    </location>
</feature>
<dbReference type="Proteomes" id="UP000094389">
    <property type="component" value="Unassembled WGS sequence"/>
</dbReference>
<proteinExistence type="inferred from homology"/>
<dbReference type="GO" id="GO:0006086">
    <property type="term" value="P:pyruvate decarboxylation to acetyl-CoA"/>
    <property type="evidence" value="ECO:0007669"/>
    <property type="project" value="InterPro"/>
</dbReference>
<dbReference type="CDD" id="cd06849">
    <property type="entry name" value="lipoyl_domain"/>
    <property type="match status" value="1"/>
</dbReference>
<evidence type="ECO:0000256" key="7">
    <source>
        <dbReference type="ARBA" id="ARBA00065810"/>
    </source>
</evidence>
<keyword evidence="5" id="KW-0496">Mitochondrion</keyword>
<dbReference type="OrthoDB" id="202158at2759"/>
<comment type="subcellular location">
    <subcellularLocation>
        <location evidence="1">Mitochondrion matrix</location>
    </subcellularLocation>
</comment>
<evidence type="ECO:0000256" key="8">
    <source>
        <dbReference type="ARBA" id="ARBA00083110"/>
    </source>
</evidence>
<dbReference type="GeneID" id="30990794"/>
<evidence type="ECO:0000256" key="4">
    <source>
        <dbReference type="ARBA" id="ARBA00022946"/>
    </source>
</evidence>
<dbReference type="PANTHER" id="PTHR23151">
    <property type="entry name" value="DIHYDROLIPOAMIDE ACETYL/SUCCINYL-TRANSFERASE-RELATED"/>
    <property type="match status" value="1"/>
</dbReference>
<dbReference type="SUPFAM" id="SSF51230">
    <property type="entry name" value="Single hybrid motif"/>
    <property type="match status" value="1"/>
</dbReference>
<dbReference type="GO" id="GO:0045254">
    <property type="term" value="C:pyruvate dehydrogenase complex"/>
    <property type="evidence" value="ECO:0007669"/>
    <property type="project" value="InterPro"/>
</dbReference>
<evidence type="ECO:0000256" key="3">
    <source>
        <dbReference type="ARBA" id="ARBA00022823"/>
    </source>
</evidence>
<feature type="compositionally biased region" description="Polar residues" evidence="9">
    <location>
        <begin position="151"/>
        <end position="160"/>
    </location>
</feature>
<dbReference type="InterPro" id="IPR000089">
    <property type="entry name" value="Biotin_lipoyl"/>
</dbReference>
<dbReference type="EMBL" id="KV453929">
    <property type="protein sequence ID" value="ODV74051.1"/>
    <property type="molecule type" value="Genomic_DNA"/>
</dbReference>
<evidence type="ECO:0000259" key="11">
    <source>
        <dbReference type="PROSITE" id="PS51826"/>
    </source>
</evidence>
<comment type="function">
    <text evidence="6">Required for anchoring dihydrolipoamide dehydrogenase (E3) to the dihydrolipoamide transacetylase (E2) core of the pyruvate dehydrogenase complexes of eukaryotes. This specific binding is essential for a functional PDH complex.</text>
</comment>
<evidence type="ECO:0000313" key="12">
    <source>
        <dbReference type="EMBL" id="ODV74051.1"/>
    </source>
</evidence>
<dbReference type="PANTHER" id="PTHR23151:SF82">
    <property type="entry name" value="PYRUVATE DEHYDROGENASE COMPLEX PROTEIN X COMPONENT, MITOCHONDRIAL"/>
    <property type="match status" value="1"/>
</dbReference>
<feature type="domain" description="Peripheral subunit-binding (PSBD)" evidence="11">
    <location>
        <begin position="164"/>
        <end position="205"/>
    </location>
</feature>
<accession>A0A1E4S3H8</accession>